<feature type="signal peptide" evidence="2">
    <location>
        <begin position="1"/>
        <end position="21"/>
    </location>
</feature>
<dbReference type="Proteomes" id="UP001054837">
    <property type="component" value="Unassembled WGS sequence"/>
</dbReference>
<keyword evidence="2" id="KW-0732">Signal</keyword>
<reference evidence="3 4" key="1">
    <citation type="submission" date="2021-06" db="EMBL/GenBank/DDBJ databases">
        <title>Caerostris darwini draft genome.</title>
        <authorList>
            <person name="Kono N."/>
            <person name="Arakawa K."/>
        </authorList>
    </citation>
    <scope>NUCLEOTIDE SEQUENCE [LARGE SCALE GENOMIC DNA]</scope>
</reference>
<feature type="compositionally biased region" description="Acidic residues" evidence="1">
    <location>
        <begin position="275"/>
        <end position="285"/>
    </location>
</feature>
<evidence type="ECO:0000313" key="3">
    <source>
        <dbReference type="EMBL" id="GIY72093.1"/>
    </source>
</evidence>
<feature type="compositionally biased region" description="Polar residues" evidence="1">
    <location>
        <begin position="195"/>
        <end position="214"/>
    </location>
</feature>
<dbReference type="EMBL" id="BPLQ01013441">
    <property type="protein sequence ID" value="GIY72093.1"/>
    <property type="molecule type" value="Genomic_DNA"/>
</dbReference>
<feature type="region of interest" description="Disordered" evidence="1">
    <location>
        <begin position="189"/>
        <end position="214"/>
    </location>
</feature>
<feature type="region of interest" description="Disordered" evidence="1">
    <location>
        <begin position="259"/>
        <end position="298"/>
    </location>
</feature>
<name>A0AAV4VRK2_9ARAC</name>
<protein>
    <submittedName>
        <fullName evidence="3">Uncharacterized protein</fullName>
    </submittedName>
</protein>
<feature type="compositionally biased region" description="Basic and acidic residues" evidence="1">
    <location>
        <begin position="262"/>
        <end position="274"/>
    </location>
</feature>
<keyword evidence="4" id="KW-1185">Reference proteome</keyword>
<evidence type="ECO:0000256" key="1">
    <source>
        <dbReference type="SAM" id="MobiDB-lite"/>
    </source>
</evidence>
<evidence type="ECO:0000256" key="2">
    <source>
        <dbReference type="SAM" id="SignalP"/>
    </source>
</evidence>
<gene>
    <name evidence="3" type="primary">AVEN_31527_1</name>
    <name evidence="3" type="ORF">CDAR_94261</name>
</gene>
<organism evidence="3 4">
    <name type="scientific">Caerostris darwini</name>
    <dbReference type="NCBI Taxonomy" id="1538125"/>
    <lineage>
        <taxon>Eukaryota</taxon>
        <taxon>Metazoa</taxon>
        <taxon>Ecdysozoa</taxon>
        <taxon>Arthropoda</taxon>
        <taxon>Chelicerata</taxon>
        <taxon>Arachnida</taxon>
        <taxon>Araneae</taxon>
        <taxon>Araneomorphae</taxon>
        <taxon>Entelegynae</taxon>
        <taxon>Araneoidea</taxon>
        <taxon>Araneidae</taxon>
        <taxon>Caerostris</taxon>
    </lineage>
</organism>
<comment type="caution">
    <text evidence="3">The sequence shown here is derived from an EMBL/GenBank/DDBJ whole genome shotgun (WGS) entry which is preliminary data.</text>
</comment>
<feature type="chain" id="PRO_5043910132" evidence="2">
    <location>
        <begin position="22"/>
        <end position="319"/>
    </location>
</feature>
<dbReference type="AlphaFoldDB" id="A0AAV4VRK2"/>
<accession>A0AAV4VRK2</accession>
<sequence>MAKNTILLLLFLSIYISESSSSEVEKKIILDSSAFKDQPKASKRVSMISDYENVNRIPLMNFQPLPSTLNQQFQWIDGAVKPQTVGSRWYGFNHYVQRSARNLALHNKLRNAANLMGESTHMFPTINFYPNHQFHLEKNLRFHPPMNDLQSLGTVPNRDHFQQTMFQQVPPKIPRGVLIPVIRPRPNQAFERPPHQQSFNYRRQASENVQRSAASPTPVTIKIVPLKLSSMDLANALKSMSWIPISLDMLKLNGIQNTNQNVDEKPYSDKRQSMFDDDNDNDDSDLPPPSSHVATPPLGITYAEGRRHELYLNRVQPRK</sequence>
<evidence type="ECO:0000313" key="4">
    <source>
        <dbReference type="Proteomes" id="UP001054837"/>
    </source>
</evidence>
<proteinExistence type="predicted"/>